<evidence type="ECO:0000259" key="1">
    <source>
        <dbReference type="Pfam" id="PF13304"/>
    </source>
</evidence>
<dbReference type="Pfam" id="PF13304">
    <property type="entry name" value="AAA_21"/>
    <property type="match status" value="1"/>
</dbReference>
<protein>
    <submittedName>
        <fullName evidence="2">ATPase</fullName>
    </submittedName>
</protein>
<organism evidence="2 3">
    <name type="scientific">Clostridium beijerinckii</name>
    <name type="common">Clostridium MP</name>
    <dbReference type="NCBI Taxonomy" id="1520"/>
    <lineage>
        <taxon>Bacteria</taxon>
        <taxon>Bacillati</taxon>
        <taxon>Bacillota</taxon>
        <taxon>Clostridia</taxon>
        <taxon>Eubacteriales</taxon>
        <taxon>Clostridiaceae</taxon>
        <taxon>Clostridium</taxon>
    </lineage>
</organism>
<dbReference type="SUPFAM" id="SSF52540">
    <property type="entry name" value="P-loop containing nucleoside triphosphate hydrolases"/>
    <property type="match status" value="1"/>
</dbReference>
<evidence type="ECO:0000313" key="3">
    <source>
        <dbReference type="Proteomes" id="UP000821656"/>
    </source>
</evidence>
<dbReference type="EMBL" id="JABSXK010000001">
    <property type="protein sequence ID" value="NRV08164.1"/>
    <property type="molecule type" value="Genomic_DNA"/>
</dbReference>
<sequence>MLEKIELKNFRCFENSKITIKDLNIIVGKNNAGKSSVVEALRMISMATKKCTKTTYINAPKSLKLPLTIKGFRLPVEKLKIDLRSVIYYYKADIAKITAFFKNKTKIVVYINSEVAFATIVDKNEDIITTKRKAEMLDISSISILPQISIIKENEKRLSDATILDDMDTYLSSRHFRNEMFLFKKYYFNEFKKLAEETWPGLRVRDLDYNYSRSEYINLLIEDARFPAEIGFMGSGIQMWLQIIWFVCRSQGSETIILDEPDVYMHPDLQLKILNLVKSMFKQVIIATHSIEIISNVSPRNIITIDKKDRQMRFANHLEAVQNIVDDIGSVYNLSLIKLNSSNKCFFVEGNDIKILQQFYNILNPKGMHLLDSIPSLPLGGFKRLNEAFGASKLLYENSKGCFKCYALLDSDYYTDSQIEEQYRKSIENHLSLHIWRKK</sequence>
<feature type="domain" description="ATPase AAA-type core" evidence="1">
    <location>
        <begin position="23"/>
        <end position="295"/>
    </location>
</feature>
<accession>A0A9Q5CPQ6</accession>
<dbReference type="AlphaFoldDB" id="A0A9Q5CPQ6"/>
<comment type="caution">
    <text evidence="2">The sequence shown here is derived from an EMBL/GenBank/DDBJ whole genome shotgun (WGS) entry which is preliminary data.</text>
</comment>
<evidence type="ECO:0000313" key="2">
    <source>
        <dbReference type="EMBL" id="NRV08164.1"/>
    </source>
</evidence>
<gene>
    <name evidence="2" type="ORF">DFH45_001127</name>
</gene>
<dbReference type="Proteomes" id="UP000821656">
    <property type="component" value="Unassembled WGS sequence"/>
</dbReference>
<dbReference type="GO" id="GO:0005524">
    <property type="term" value="F:ATP binding"/>
    <property type="evidence" value="ECO:0007669"/>
    <property type="project" value="InterPro"/>
</dbReference>
<dbReference type="PANTHER" id="PTHR43581">
    <property type="entry name" value="ATP/GTP PHOSPHATASE"/>
    <property type="match status" value="1"/>
</dbReference>
<reference evidence="2" key="1">
    <citation type="submission" date="2020-05" db="EMBL/GenBank/DDBJ databases">
        <title>Genomic insights into acetone-butanol-ethanol (ABE) fermentation by sequencing solventogenic clostridia strains.</title>
        <authorList>
            <person name="Brown S."/>
        </authorList>
    </citation>
    <scope>NUCLEOTIDE SEQUENCE</scope>
    <source>
        <strain evidence="2">DJ126</strain>
    </source>
</reference>
<dbReference type="Gene3D" id="3.40.50.300">
    <property type="entry name" value="P-loop containing nucleotide triphosphate hydrolases"/>
    <property type="match status" value="1"/>
</dbReference>
<dbReference type="CDD" id="cd00267">
    <property type="entry name" value="ABC_ATPase"/>
    <property type="match status" value="1"/>
</dbReference>
<dbReference type="GO" id="GO:0016887">
    <property type="term" value="F:ATP hydrolysis activity"/>
    <property type="evidence" value="ECO:0007669"/>
    <property type="project" value="InterPro"/>
</dbReference>
<dbReference type="InterPro" id="IPR003959">
    <property type="entry name" value="ATPase_AAA_core"/>
</dbReference>
<dbReference type="InterPro" id="IPR027417">
    <property type="entry name" value="P-loop_NTPase"/>
</dbReference>
<proteinExistence type="predicted"/>
<dbReference type="InterPro" id="IPR051396">
    <property type="entry name" value="Bact_Antivir_Def_Nuclease"/>
</dbReference>
<name>A0A9Q5CPQ6_CLOBE</name>
<dbReference type="PANTHER" id="PTHR43581:SF4">
    <property type="entry name" value="ATP_GTP PHOSPHATASE"/>
    <property type="match status" value="1"/>
</dbReference>
<dbReference type="RefSeq" id="WP_077304637.1">
    <property type="nucleotide sequence ID" value="NZ_CP016090.1"/>
</dbReference>